<organism evidence="1 2">
    <name type="scientific">Desulfarculus baarsii (strain ATCC 33931 / DSM 2075 / LMG 7858 / VKM B-1802 / 2st14)</name>
    <dbReference type="NCBI Taxonomy" id="644282"/>
    <lineage>
        <taxon>Bacteria</taxon>
        <taxon>Pseudomonadati</taxon>
        <taxon>Thermodesulfobacteriota</taxon>
        <taxon>Desulfarculia</taxon>
        <taxon>Desulfarculales</taxon>
        <taxon>Desulfarculaceae</taxon>
        <taxon>Desulfarculus</taxon>
    </lineage>
</organism>
<keyword evidence="2" id="KW-1185">Reference proteome</keyword>
<name>E1QIY8_DESB2</name>
<protein>
    <submittedName>
        <fullName evidence="1">Uncharacterized protein</fullName>
    </submittedName>
</protein>
<proteinExistence type="predicted"/>
<gene>
    <name evidence="1" type="ordered locus">Deba_2167</name>
</gene>
<dbReference type="STRING" id="644282.Deba_2167"/>
<dbReference type="HOGENOM" id="CLU_612128_0_0_7"/>
<evidence type="ECO:0000313" key="2">
    <source>
        <dbReference type="Proteomes" id="UP000009047"/>
    </source>
</evidence>
<dbReference type="AlphaFoldDB" id="E1QIY8"/>
<dbReference type="Proteomes" id="UP000009047">
    <property type="component" value="Chromosome"/>
</dbReference>
<dbReference type="EMBL" id="CP002085">
    <property type="protein sequence ID" value="ADK85531.1"/>
    <property type="molecule type" value="Genomic_DNA"/>
</dbReference>
<accession>E1QIY8</accession>
<dbReference type="RefSeq" id="WP_013258972.1">
    <property type="nucleotide sequence ID" value="NC_014365.1"/>
</dbReference>
<sequence length="447" mass="49733">MIEKFFNAEHYARQLGGGLSTDETTLEHYQRVGEGQGLCPGPDFDPVSFKITRPDLAARGDLLSVFARLRRDEPSLTAPTMAELFPDIPVDPSHCHYEPGTDLVSHDRCDAEQAKAFATADEFVLPTNKGAYKFHAPPADLLLERLANDAPLSLMRYPHGFWTCLTLINRVRQILSQHLPEGLLAPDELTNAVIRLCRERMAGVLLVRTVFIEGFLTEVEKDLHAPLPEDVLCGVSFKGYPTLDRRLFIIPGQGPHNDRLCAEITNTFSKHFSPDNSLIDGATPKRWAISGSLRGIAEALKSRPVIVIGPPWFSSLGRRLGLMCYAHVAIASKGTFGVRRTLLARALAAARAALRTGGRRPVMLFQCGGSLAAWLIRRLHAAEPGVFYWDFGQALTAWHLDEAFYDFPWMKVYKSAMIQNNGLEGMYRELAGPHYEQWLGARVQNDG</sequence>
<dbReference type="OrthoDB" id="8536760at2"/>
<evidence type="ECO:0000313" key="1">
    <source>
        <dbReference type="EMBL" id="ADK85531.1"/>
    </source>
</evidence>
<reference evidence="1 2" key="1">
    <citation type="journal article" date="2010" name="Stand. Genomic Sci.">
        <title>Complete genome sequence of Desulfarculus baarsii type strain (2st14).</title>
        <authorList>
            <person name="Sun H."/>
            <person name="Spring S."/>
            <person name="Lapidus A."/>
            <person name="Davenport K."/>
            <person name="Del Rio T.G."/>
            <person name="Tice H."/>
            <person name="Nolan M."/>
            <person name="Copeland A."/>
            <person name="Cheng J.F."/>
            <person name="Lucas S."/>
            <person name="Tapia R."/>
            <person name="Goodwin L."/>
            <person name="Pitluck S."/>
            <person name="Ivanova N."/>
            <person name="Pagani I."/>
            <person name="Mavromatis K."/>
            <person name="Ovchinnikova G."/>
            <person name="Pati A."/>
            <person name="Chen A."/>
            <person name="Palaniappan K."/>
            <person name="Hauser L."/>
            <person name="Chang Y.J."/>
            <person name="Jeffries C.D."/>
            <person name="Detter J.C."/>
            <person name="Han C."/>
            <person name="Rohde M."/>
            <person name="Brambilla E."/>
            <person name="Goker M."/>
            <person name="Woyke T."/>
            <person name="Bristow J."/>
            <person name="Eisen J.A."/>
            <person name="Markowitz V."/>
            <person name="Hugenholtz P."/>
            <person name="Kyrpides N.C."/>
            <person name="Klenk H.P."/>
            <person name="Land M."/>
        </authorList>
    </citation>
    <scope>NUCLEOTIDE SEQUENCE [LARGE SCALE GENOMIC DNA]</scope>
    <source>
        <strain evidence="2">ATCC 33931 / DSM 2075 / LMG 7858 / VKM B-1802 / 2st14</strain>
    </source>
</reference>
<dbReference type="KEGG" id="dbr:Deba_2167"/>